<evidence type="ECO:0000313" key="2">
    <source>
        <dbReference type="EMBL" id="CAI5741981.1"/>
    </source>
</evidence>
<gene>
    <name evidence="2" type="ORF">HBR001_LOCUS8753</name>
</gene>
<sequence length="325" mass="36360">MKVRYLRAFVLLHVLSAMCNSALGGIGSQAAAPGAHALDRETATRLLKTHVDFLNEQEDRGWKTLDIMGIVNGFARDEALKVCRATSASSAFIAPPEGGFVHGQYYLNSNRIVANLENLVSVAYDLLLHHPLELKNQAQVSQIFQQMHSLNPAQVTFVFQAAKKLTEASASVEKIEKAFRNTFPLATLNPESAIYYTLLAAHVGDPFIIETRKIKVQQLEQISREMFSTSALPSKESLPFLRIMEQLKHLPFFDAVVVVQAAKKTYETNTLAERAKEQLFGYGIRQRIDPSSIRRVYTSTITPPNSAKYNSYVVEFVEDYAKAYI</sequence>
<keyword evidence="1" id="KW-0732">Signal</keyword>
<feature type="signal peptide" evidence="1">
    <location>
        <begin position="1"/>
        <end position="24"/>
    </location>
</feature>
<evidence type="ECO:0000313" key="3">
    <source>
        <dbReference type="Proteomes" id="UP001162031"/>
    </source>
</evidence>
<feature type="chain" id="PRO_5043650986" evidence="1">
    <location>
        <begin position="25"/>
        <end position="325"/>
    </location>
</feature>
<name>A0AAV0V353_HYABA</name>
<dbReference type="Proteomes" id="UP001162031">
    <property type="component" value="Unassembled WGS sequence"/>
</dbReference>
<dbReference type="AlphaFoldDB" id="A0AAV0V353"/>
<evidence type="ECO:0000256" key="1">
    <source>
        <dbReference type="SAM" id="SignalP"/>
    </source>
</evidence>
<protein>
    <submittedName>
        <fullName evidence="2">Uncharacterized protein</fullName>
    </submittedName>
</protein>
<accession>A0AAV0V353</accession>
<proteinExistence type="predicted"/>
<reference evidence="2" key="1">
    <citation type="submission" date="2022-12" db="EMBL/GenBank/DDBJ databases">
        <authorList>
            <person name="Webb A."/>
        </authorList>
    </citation>
    <scope>NUCLEOTIDE SEQUENCE</scope>
    <source>
        <strain evidence="2">Hp1</strain>
    </source>
</reference>
<comment type="caution">
    <text evidence="2">The sequence shown here is derived from an EMBL/GenBank/DDBJ whole genome shotgun (WGS) entry which is preliminary data.</text>
</comment>
<keyword evidence="3" id="KW-1185">Reference proteome</keyword>
<organism evidence="2 3">
    <name type="scientific">Hyaloperonospora brassicae</name>
    <name type="common">Brassica downy mildew</name>
    <name type="synonym">Peronospora brassicae</name>
    <dbReference type="NCBI Taxonomy" id="162125"/>
    <lineage>
        <taxon>Eukaryota</taxon>
        <taxon>Sar</taxon>
        <taxon>Stramenopiles</taxon>
        <taxon>Oomycota</taxon>
        <taxon>Peronosporomycetes</taxon>
        <taxon>Peronosporales</taxon>
        <taxon>Peronosporaceae</taxon>
        <taxon>Hyaloperonospora</taxon>
    </lineage>
</organism>
<dbReference type="EMBL" id="CANTFL010001456">
    <property type="protein sequence ID" value="CAI5741981.1"/>
    <property type="molecule type" value="Genomic_DNA"/>
</dbReference>